<name>A0A545VHW8_9HYPO</name>
<reference evidence="1 2" key="1">
    <citation type="journal article" date="2019" name="Appl. Microbiol. Biotechnol.">
        <title>Genome sequence of Isaria javanica and comparative genome analysis insights into family S53 peptidase evolution in fungal entomopathogens.</title>
        <authorList>
            <person name="Lin R."/>
            <person name="Zhang X."/>
            <person name="Xin B."/>
            <person name="Zou M."/>
            <person name="Gao Y."/>
            <person name="Qin F."/>
            <person name="Hu Q."/>
            <person name="Xie B."/>
            <person name="Cheng X."/>
        </authorList>
    </citation>
    <scope>NUCLEOTIDE SEQUENCE [LARGE SCALE GENOMIC DNA]</scope>
    <source>
        <strain evidence="1 2">IJ1G</strain>
    </source>
</reference>
<protein>
    <submittedName>
        <fullName evidence="1">Uncharacterized protein</fullName>
    </submittedName>
</protein>
<evidence type="ECO:0000313" key="1">
    <source>
        <dbReference type="EMBL" id="TQW01240.1"/>
    </source>
</evidence>
<dbReference type="AlphaFoldDB" id="A0A545VHW8"/>
<dbReference type="Proteomes" id="UP000315783">
    <property type="component" value="Unassembled WGS sequence"/>
</dbReference>
<proteinExistence type="predicted"/>
<sequence length="209" mass="22102">MKAVLITAALTLAAAAAVTIIITITMGFPGATPTPRPLTPNLPTTPSRSEHLKQNEKACLACNRRCKELGALFDPSWSDNVTGKCFQVVCGPVCGPLSADFPTQDSWAPDFDKCAKIFKCTSPDVPCHVKPSTESSTPRPGPSPVCPSPKPCPACPEPEPVLCPAQKECEECAECPEADDTMICPAPSPCPKVQKCPRPKPSVCECHCG</sequence>
<accession>A0A545VHW8</accession>
<evidence type="ECO:0000313" key="2">
    <source>
        <dbReference type="Proteomes" id="UP000315783"/>
    </source>
</evidence>
<gene>
    <name evidence="1" type="ORF">IF1G_01171</name>
</gene>
<organism evidence="1 2">
    <name type="scientific">Cordyceps javanica</name>
    <dbReference type="NCBI Taxonomy" id="43265"/>
    <lineage>
        <taxon>Eukaryota</taxon>
        <taxon>Fungi</taxon>
        <taxon>Dikarya</taxon>
        <taxon>Ascomycota</taxon>
        <taxon>Pezizomycotina</taxon>
        <taxon>Sordariomycetes</taxon>
        <taxon>Hypocreomycetidae</taxon>
        <taxon>Hypocreales</taxon>
        <taxon>Cordycipitaceae</taxon>
        <taxon>Cordyceps</taxon>
    </lineage>
</organism>
<keyword evidence="2" id="KW-1185">Reference proteome</keyword>
<comment type="caution">
    <text evidence="1">The sequence shown here is derived from an EMBL/GenBank/DDBJ whole genome shotgun (WGS) entry which is preliminary data.</text>
</comment>
<dbReference type="EMBL" id="SPUK01000001">
    <property type="protein sequence ID" value="TQW01240.1"/>
    <property type="molecule type" value="Genomic_DNA"/>
</dbReference>